<feature type="compositionally biased region" description="Polar residues" evidence="1">
    <location>
        <begin position="33"/>
        <end position="42"/>
    </location>
</feature>
<comment type="caution">
    <text evidence="2">The sequence shown here is derived from an EMBL/GenBank/DDBJ whole genome shotgun (WGS) entry which is preliminary data.</text>
</comment>
<dbReference type="OMA" id="HMATIRT"/>
<evidence type="ECO:0000313" key="3">
    <source>
        <dbReference type="Proteomes" id="UP000444721"/>
    </source>
</evidence>
<sequence>MSFLKKQQPVVSGVSSSSQTTGPTTSTTTPTTISPNEESSMAQKMKDLEQRLAKKQKDLSVVIEEVMFAEKEIASLKELSEKKDKEIEKLKQVLLKIGKNQQELSSGDDKSESQKEIKILSERNKNLEEQIRLLEEENENLRNQVLTITNALDISEEELNKQRNFVRDQESTVKVKDSTIDSLQQAVKDLEKENKRLEEKKEKYRKECENANIQNQELLEQVADWRHKYEDAASRVDTLEKEKANNNSISSTKEMLNLENKELREMYSKSLLELEEMNQAFNEVKRQLLEKQEKMKELDIEKSQLEEENHNLSTEISALYAQDYERRQKENANSLLENQSNLNELLSNSEKTVITMDKTVSIIQKHLNDSKTGNDDEYAMLVSSQQEQIESLLLEITNLKKQLKETLKNGADISKAEMEGSTVMKQLKEDIEKKDQQIRTMEDNINRLNQEISVLKNVNYEKSEMEKMKQAYTDLEKERNELQSQSEMYQYELSSLTADYNQLLERSEELAELLEKDLSEKKVAEAQTETDVSPESNDNSKEIERLEKENDELREMANHFQNQADELIEKLRKKYEEEEKERIEKANHAKIENELKEKISNYEQEMVILKEENELLRNRVFESIDNDNTRLKIEKQQKLIEALEKSLESAKKSLKEGAEIFKKELQEAISKERKDHVAVIEEMKKEIETLLAEREELRQGQSQSPENEIKQATARIAFHNEVVKDMQQELVSTRTALTEINQGVDKVVELLKQSDLDSSQDVLKHLHDVALSMDAKAKLLDTRIQLNISVEFNRKLQTKLEEKESLLQQAVEYVNNLQKEYNQCKEALKKLIEERSVQQAKPSNASTTSISTSKASTAQSRAKSTDKAHPVNRSNRGYANSFYK</sequence>
<evidence type="ECO:0000313" key="2">
    <source>
        <dbReference type="EMBL" id="KAF0973184.1"/>
    </source>
</evidence>
<dbReference type="EMBL" id="VFQX01000061">
    <property type="protein sequence ID" value="KAF0973184.1"/>
    <property type="molecule type" value="Genomic_DNA"/>
</dbReference>
<dbReference type="VEuPathDB" id="AmoebaDB:NfTy_093640"/>
<proteinExistence type="predicted"/>
<feature type="compositionally biased region" description="Polar residues" evidence="1">
    <location>
        <begin position="527"/>
        <end position="537"/>
    </location>
</feature>
<dbReference type="GeneID" id="68115609"/>
<feature type="region of interest" description="Disordered" evidence="1">
    <location>
        <begin position="835"/>
        <end position="884"/>
    </location>
</feature>
<organism evidence="2 3">
    <name type="scientific">Naegleria fowleri</name>
    <name type="common">Brain eating amoeba</name>
    <dbReference type="NCBI Taxonomy" id="5763"/>
    <lineage>
        <taxon>Eukaryota</taxon>
        <taxon>Discoba</taxon>
        <taxon>Heterolobosea</taxon>
        <taxon>Tetramitia</taxon>
        <taxon>Eutetramitia</taxon>
        <taxon>Vahlkampfiidae</taxon>
        <taxon>Naegleria</taxon>
    </lineage>
</organism>
<feature type="compositionally biased region" description="Low complexity" evidence="1">
    <location>
        <begin position="843"/>
        <end position="860"/>
    </location>
</feature>
<dbReference type="AlphaFoldDB" id="A0A6A5BGK7"/>
<keyword evidence="3" id="KW-1185">Reference proteome</keyword>
<gene>
    <name evidence="2" type="ORF">FDP41_008391</name>
</gene>
<feature type="compositionally biased region" description="Polar residues" evidence="1">
    <location>
        <begin position="872"/>
        <end position="884"/>
    </location>
</feature>
<evidence type="ECO:0000256" key="1">
    <source>
        <dbReference type="SAM" id="MobiDB-lite"/>
    </source>
</evidence>
<dbReference type="Proteomes" id="UP000444721">
    <property type="component" value="Unassembled WGS sequence"/>
</dbReference>
<protein>
    <submittedName>
        <fullName evidence="2">Uncharacterized protein</fullName>
    </submittedName>
</protein>
<dbReference type="RefSeq" id="XP_044557897.1">
    <property type="nucleotide sequence ID" value="XM_044712239.1"/>
</dbReference>
<reference evidence="2 3" key="1">
    <citation type="journal article" date="2019" name="Sci. Rep.">
        <title>Nanopore sequencing improves the draft genome of the human pathogenic amoeba Naegleria fowleri.</title>
        <authorList>
            <person name="Liechti N."/>
            <person name="Schurch N."/>
            <person name="Bruggmann R."/>
            <person name="Wittwer M."/>
        </authorList>
    </citation>
    <scope>NUCLEOTIDE SEQUENCE [LARGE SCALE GENOMIC DNA]</scope>
    <source>
        <strain evidence="2 3">ATCC 30894</strain>
    </source>
</reference>
<dbReference type="VEuPathDB" id="AmoebaDB:FDP41_008391"/>
<feature type="region of interest" description="Disordered" evidence="1">
    <location>
        <begin position="523"/>
        <end position="542"/>
    </location>
</feature>
<feature type="region of interest" description="Disordered" evidence="1">
    <location>
        <begin position="1"/>
        <end position="48"/>
    </location>
</feature>
<feature type="compositionally biased region" description="Low complexity" evidence="1">
    <location>
        <begin position="7"/>
        <end position="32"/>
    </location>
</feature>
<dbReference type="VEuPathDB" id="AmoebaDB:NF0033700"/>
<name>A0A6A5BGK7_NAEFO</name>
<accession>A0A6A5BGK7</accession>
<dbReference type="OrthoDB" id="10376068at2759"/>